<feature type="domain" description="PHD-type" evidence="16">
    <location>
        <begin position="1692"/>
        <end position="1742"/>
    </location>
</feature>
<dbReference type="InterPro" id="IPR018501">
    <property type="entry name" value="DDT_dom"/>
</dbReference>
<feature type="compositionally biased region" description="Polar residues" evidence="14">
    <location>
        <begin position="300"/>
        <end position="311"/>
    </location>
</feature>
<evidence type="ECO:0000259" key="18">
    <source>
        <dbReference type="PROSITE" id="PS50982"/>
    </source>
</evidence>
<dbReference type="SUPFAM" id="SSF54171">
    <property type="entry name" value="DNA-binding domain"/>
    <property type="match status" value="1"/>
</dbReference>
<dbReference type="SMART" id="SM00249">
    <property type="entry name" value="PHD"/>
    <property type="match status" value="2"/>
</dbReference>
<feature type="compositionally biased region" description="Polar residues" evidence="14">
    <location>
        <begin position="375"/>
        <end position="388"/>
    </location>
</feature>
<feature type="domain" description="MBD" evidence="18">
    <location>
        <begin position="498"/>
        <end position="570"/>
    </location>
</feature>
<feature type="compositionally biased region" description="Polar residues" evidence="14">
    <location>
        <begin position="132"/>
        <end position="142"/>
    </location>
</feature>
<keyword evidence="3" id="KW-0479">Metal-binding</keyword>
<dbReference type="PROSITE" id="PS50827">
    <property type="entry name" value="DDT"/>
    <property type="match status" value="1"/>
</dbReference>
<evidence type="ECO:0000256" key="11">
    <source>
        <dbReference type="PROSITE-ProRule" id="PRU00035"/>
    </source>
</evidence>
<dbReference type="InterPro" id="IPR016177">
    <property type="entry name" value="DNA-bd_dom_sf"/>
</dbReference>
<evidence type="ECO:0000256" key="3">
    <source>
        <dbReference type="ARBA" id="ARBA00022723"/>
    </source>
</evidence>
<feature type="compositionally biased region" description="Basic and acidic residues" evidence="14">
    <location>
        <begin position="1301"/>
        <end position="1322"/>
    </location>
</feature>
<dbReference type="PROSITE" id="PS00633">
    <property type="entry name" value="BROMODOMAIN_1"/>
    <property type="match status" value="1"/>
</dbReference>
<dbReference type="STRING" id="1965070.A0A443R8J8"/>
<feature type="domain" description="Bromo" evidence="15">
    <location>
        <begin position="1875"/>
        <end position="1945"/>
    </location>
</feature>
<dbReference type="GO" id="GO:0000785">
    <property type="term" value="C:chromatin"/>
    <property type="evidence" value="ECO:0007669"/>
    <property type="project" value="TreeGrafter"/>
</dbReference>
<feature type="region of interest" description="Disordered" evidence="14">
    <location>
        <begin position="978"/>
        <end position="1011"/>
    </location>
</feature>
<comment type="subcellular location">
    <subcellularLocation>
        <location evidence="1">Nucleus</location>
    </subcellularLocation>
</comment>
<dbReference type="InterPro" id="IPR028941">
    <property type="entry name" value="WHIM2_dom"/>
</dbReference>
<keyword evidence="4 12" id="KW-0863">Zinc-finger</keyword>
<evidence type="ECO:0000256" key="10">
    <source>
        <dbReference type="ARBA" id="ARBA00023242"/>
    </source>
</evidence>
<feature type="domain" description="DDT" evidence="17">
    <location>
        <begin position="794"/>
        <end position="859"/>
    </location>
</feature>
<evidence type="ECO:0000256" key="8">
    <source>
        <dbReference type="ARBA" id="ARBA00023117"/>
    </source>
</evidence>
<evidence type="ECO:0000256" key="7">
    <source>
        <dbReference type="ARBA" id="ARBA00023054"/>
    </source>
</evidence>
<dbReference type="SUPFAM" id="SSF57903">
    <property type="entry name" value="FYVE/PHD zinc finger"/>
    <property type="match status" value="2"/>
</dbReference>
<feature type="region of interest" description="Disordered" evidence="14">
    <location>
        <begin position="433"/>
        <end position="496"/>
    </location>
</feature>
<feature type="region of interest" description="Disordered" evidence="14">
    <location>
        <begin position="1147"/>
        <end position="1228"/>
    </location>
</feature>
<keyword evidence="10" id="KW-0539">Nucleus</keyword>
<dbReference type="Gene3D" id="1.20.920.10">
    <property type="entry name" value="Bromodomain-like"/>
    <property type="match status" value="1"/>
</dbReference>
<name>A0A443R8J8_9ACAR</name>
<dbReference type="SUPFAM" id="SSF47370">
    <property type="entry name" value="Bromodomain"/>
    <property type="match status" value="1"/>
</dbReference>
<dbReference type="Gene3D" id="3.30.890.10">
    <property type="entry name" value="Methyl-cpg-binding Protein 2, Chain A"/>
    <property type="match status" value="1"/>
</dbReference>
<dbReference type="Pfam" id="PF01429">
    <property type="entry name" value="MBD"/>
    <property type="match status" value="1"/>
</dbReference>
<evidence type="ECO:0000256" key="1">
    <source>
        <dbReference type="ARBA" id="ARBA00004123"/>
    </source>
</evidence>
<keyword evidence="9" id="KW-0804">Transcription</keyword>
<feature type="region of interest" description="Disordered" evidence="14">
    <location>
        <begin position="121"/>
        <end position="142"/>
    </location>
</feature>
<evidence type="ECO:0000256" key="12">
    <source>
        <dbReference type="PROSITE-ProRule" id="PRU00146"/>
    </source>
</evidence>
<dbReference type="PANTHER" id="PTHR45915">
    <property type="entry name" value="TRANSCRIPTION INTERMEDIARY FACTOR"/>
    <property type="match status" value="1"/>
</dbReference>
<keyword evidence="6" id="KW-0805">Transcription regulation</keyword>
<evidence type="ECO:0000259" key="15">
    <source>
        <dbReference type="PROSITE" id="PS50014"/>
    </source>
</evidence>
<evidence type="ECO:0000256" key="4">
    <source>
        <dbReference type="ARBA" id="ARBA00022771"/>
    </source>
</evidence>
<feature type="compositionally biased region" description="Basic and acidic residues" evidence="14">
    <location>
        <begin position="990"/>
        <end position="999"/>
    </location>
</feature>
<feature type="compositionally biased region" description="Acidic residues" evidence="14">
    <location>
        <begin position="466"/>
        <end position="477"/>
    </location>
</feature>
<feature type="compositionally biased region" description="Polar residues" evidence="14">
    <location>
        <begin position="283"/>
        <end position="292"/>
    </location>
</feature>
<dbReference type="Pfam" id="PF00439">
    <property type="entry name" value="Bromodomain"/>
    <property type="match status" value="1"/>
</dbReference>
<dbReference type="PROSITE" id="PS50014">
    <property type="entry name" value="BROMODOMAIN_2"/>
    <property type="match status" value="1"/>
</dbReference>
<feature type="region of interest" description="Disordered" evidence="14">
    <location>
        <begin position="596"/>
        <end position="622"/>
    </location>
</feature>
<evidence type="ECO:0000259" key="17">
    <source>
        <dbReference type="PROSITE" id="PS50827"/>
    </source>
</evidence>
<evidence type="ECO:0000313" key="19">
    <source>
        <dbReference type="EMBL" id="RWS11594.1"/>
    </source>
</evidence>
<evidence type="ECO:0000256" key="5">
    <source>
        <dbReference type="ARBA" id="ARBA00022833"/>
    </source>
</evidence>
<dbReference type="InterPro" id="IPR013083">
    <property type="entry name" value="Znf_RING/FYVE/PHD"/>
</dbReference>
<dbReference type="InterPro" id="IPR001739">
    <property type="entry name" value="Methyl_CpG_DNA-bd"/>
</dbReference>
<dbReference type="CDD" id="cd15545">
    <property type="entry name" value="PHD_BAZ2A_like"/>
    <property type="match status" value="1"/>
</dbReference>
<dbReference type="InterPro" id="IPR036427">
    <property type="entry name" value="Bromodomain-like_sf"/>
</dbReference>
<evidence type="ECO:0000313" key="20">
    <source>
        <dbReference type="Proteomes" id="UP000285301"/>
    </source>
</evidence>
<dbReference type="FunFam" id="3.30.40.10:FF:000199">
    <property type="entry name" value="Bromodomain adjacent to zinc finger domain 2B"/>
    <property type="match status" value="1"/>
</dbReference>
<evidence type="ECO:0000256" key="2">
    <source>
        <dbReference type="ARBA" id="ARBA00007444"/>
    </source>
</evidence>
<dbReference type="SMART" id="SM00297">
    <property type="entry name" value="BROMO"/>
    <property type="match status" value="1"/>
</dbReference>
<dbReference type="GO" id="GO:0003677">
    <property type="term" value="F:DNA binding"/>
    <property type="evidence" value="ECO:0007669"/>
    <property type="project" value="InterPro"/>
</dbReference>
<dbReference type="GO" id="GO:0005634">
    <property type="term" value="C:nucleus"/>
    <property type="evidence" value="ECO:0007669"/>
    <property type="project" value="UniProtKB-SubCell"/>
</dbReference>
<keyword evidence="8 11" id="KW-0103">Bromodomain</keyword>
<evidence type="ECO:0000256" key="6">
    <source>
        <dbReference type="ARBA" id="ARBA00023015"/>
    </source>
</evidence>
<dbReference type="PROSITE" id="PS50016">
    <property type="entry name" value="ZF_PHD_2"/>
    <property type="match status" value="2"/>
</dbReference>
<feature type="compositionally biased region" description="Basic and acidic residues" evidence="14">
    <location>
        <begin position="1163"/>
        <end position="1213"/>
    </location>
</feature>
<accession>A0A443R8J8</accession>
<dbReference type="SMART" id="SM00391">
    <property type="entry name" value="MBD"/>
    <property type="match status" value="1"/>
</dbReference>
<comment type="similarity">
    <text evidence="2">Belongs to the WAL family.</text>
</comment>
<dbReference type="PROSITE" id="PS50982">
    <property type="entry name" value="MBD"/>
    <property type="match status" value="1"/>
</dbReference>
<evidence type="ECO:0000256" key="13">
    <source>
        <dbReference type="SAM" id="Coils"/>
    </source>
</evidence>
<reference evidence="19 20" key="1">
    <citation type="journal article" date="2018" name="Gigascience">
        <title>Genomes of trombidid mites reveal novel predicted allergens and laterally-transferred genes associated with secondary metabolism.</title>
        <authorList>
            <person name="Dong X."/>
            <person name="Chaisiri K."/>
            <person name="Xia D."/>
            <person name="Armstrong S.D."/>
            <person name="Fang Y."/>
            <person name="Donnelly M.J."/>
            <person name="Kadowaki T."/>
            <person name="McGarry J.W."/>
            <person name="Darby A.C."/>
            <person name="Makepeace B.L."/>
        </authorList>
    </citation>
    <scope>NUCLEOTIDE SEQUENCE [LARGE SCALE GENOMIC DNA]</scope>
    <source>
        <strain evidence="19">UoL-WK</strain>
    </source>
</reference>
<feature type="coiled-coil region" evidence="13">
    <location>
        <begin position="731"/>
        <end position="766"/>
    </location>
</feature>
<dbReference type="EMBL" id="NCKU01001643">
    <property type="protein sequence ID" value="RWS11594.1"/>
    <property type="molecule type" value="Genomic_DNA"/>
</dbReference>
<feature type="domain" description="PHD-type" evidence="16">
    <location>
        <begin position="1746"/>
        <end position="1793"/>
    </location>
</feature>
<dbReference type="PANTHER" id="PTHR45915:SF2">
    <property type="entry name" value="TOUTATIS, ISOFORM E"/>
    <property type="match status" value="1"/>
</dbReference>
<dbReference type="OrthoDB" id="784962at2759"/>
<keyword evidence="5" id="KW-0862">Zinc</keyword>
<evidence type="ECO:0000256" key="9">
    <source>
        <dbReference type="ARBA" id="ARBA00023163"/>
    </source>
</evidence>
<proteinExistence type="inferred from homology"/>
<dbReference type="Pfam" id="PF15613">
    <property type="entry name" value="WSD"/>
    <property type="match status" value="1"/>
</dbReference>
<dbReference type="PRINTS" id="PR00503">
    <property type="entry name" value="BROMODOMAIN"/>
</dbReference>
<feature type="compositionally biased region" description="Basic and acidic residues" evidence="14">
    <location>
        <begin position="486"/>
        <end position="496"/>
    </location>
</feature>
<dbReference type="Pfam" id="PF02791">
    <property type="entry name" value="DDT"/>
    <property type="match status" value="1"/>
</dbReference>
<dbReference type="InterPro" id="IPR018359">
    <property type="entry name" value="Bromodomain_CS"/>
</dbReference>
<feature type="compositionally biased region" description="Polar residues" evidence="14">
    <location>
        <begin position="1214"/>
        <end position="1224"/>
    </location>
</feature>
<evidence type="ECO:0000256" key="14">
    <source>
        <dbReference type="SAM" id="MobiDB-lite"/>
    </source>
</evidence>
<dbReference type="Proteomes" id="UP000285301">
    <property type="component" value="Unassembled WGS sequence"/>
</dbReference>
<dbReference type="SMART" id="SM00571">
    <property type="entry name" value="DDT"/>
    <property type="match status" value="1"/>
</dbReference>
<dbReference type="Gene3D" id="3.30.40.10">
    <property type="entry name" value="Zinc/RING finger domain, C3HC4 (zinc finger)"/>
    <property type="match status" value="2"/>
</dbReference>
<evidence type="ECO:0000259" key="16">
    <source>
        <dbReference type="PROSITE" id="PS50016"/>
    </source>
</evidence>
<dbReference type="GO" id="GO:0008270">
    <property type="term" value="F:zinc ion binding"/>
    <property type="evidence" value="ECO:0007669"/>
    <property type="project" value="UniProtKB-KW"/>
</dbReference>
<dbReference type="Pfam" id="PF00628">
    <property type="entry name" value="PHD"/>
    <property type="match status" value="2"/>
</dbReference>
<feature type="region of interest" description="Disordered" evidence="14">
    <location>
        <begin position="1362"/>
        <end position="1409"/>
    </location>
</feature>
<sequence length="1966" mass="221680">MSLWSPVDLVTGGTGQRNIRNNTSLDYGKLLELVANPVAQRLMSPAVNDEEEGKQSSILICTRYISPIISAKLKSNAVQNQSKQRSLLVANSSSSDESNASSDHFTVFGLKRTVMSNVEPESRKLIRPPSAHTGSHSKLTTSISNCEKHDLISKVTPSSAPNVLNCDNGSLHKRRLSESDSSESLNIHSDLKRTRVRDHLVNLRPIAANHPPSISDYHSSDKLQPMALLKLSRKGEHVVKCDNVEEQSTLNLAASNSSKNDLDVPLNLCTKKSSTTDHEKGTDSYSRCSSDSKNVDVTPAHSTITSSNSVTLGALPEPHQKTNTSSADSRKRGRRQKSILTSANNLPIIVVPAVDDGKPKKRGRPPILSPPPINSKLSELTATSSSDTLGNSHRLATLSALHLGSTNSHLLQPGWPTFTSSGVVIFPSTNENKVESKRSGKNNQQVEYSDVPSAGSGEESKRGDTDSEEDNDEDSDSDSQQSNGKLDGDENKKAARLLPDEKEIRLPLQFGWRRQTLIRCITASGIRGDVVYFTPCGKKLKSYPEVVKYLAKSNVNSITRDNFSYSPKITIGEFLEMIPGRSNEYKSLTEDEVKSRIEESRKSGRRRLGMKSARKRLRRTDDTNNLYATSESKALDYRTNEHTPNAGRSLKTKPTNEELLAMNMTKTNFNERELKNEIELIKRAQERELKRYQNEQELQKRRELQIMAEIERERRKQHILLVRALDAHKRQEERERKREEMLAEKRAMQERKLQKKRLEMELLKELKKPVDDMMLKDLQPLPTLNRIPGLKLTGKAFADVLMVYEFLHNFGETLGFDMESLPSLNTLQQAVLNLDDCAEEELLSIIHHLLVCVIDDPGIPFNITTLMGQKLKDAPITNYNITEILRLYFQSFATQIREDSPLERIEMKLFNILNTGRPFLSLNATHKAEILAFLCNELLCNQAIIRKIDDNIESVSNLRRDKWIVENDIRKYRAIKSKREKKSEEQEEEDAKKGEKSETEIAVGEESGYSDVEETTICIPSIHDHDEEPEMNSEELDKKLEVLTRKCTMLTNKLNKAIHGLRVNSLGQDRYHRRFWVLPAAGGVFIEGLQSGEMSESECAMPMSDEEKINEKLEDTDSIDQNLNGEVKKDTSLNAEHLNGAVSSVNMKSAKCEKNEETDEEVNENKVKVENASFKTEDDDKSHNFNEEVKQPKIENVKENVENNDKCLPDNKSETANNDSSSLSGLHDSPWLSPIVASVLAGSMMFGNSNSNHSSNGFPSFPFGFPIDLPHNSQKQSPRPWFSILPRMPCSKDTIIEENLAKTKLDESSDKEKSESHCEKGAEANSSRVGSLVNNLPTNLFMHAFLYPHILNSLFQQNRSLPNFPQNSTPQSSKIEASKCDSQLNSSLEQSQTRPPSPGVVKSDNESSSFLNTQLNETDICPALQKKLAEQREEQYNEPQPIPPEFQCGWWRITDPSQLKNLCEMLHERGSRERQLHKHLMKYFNYIANKCKSNAAELDITDLDRKISQECPFGAPPPQRDDEWSREVALKLDISVLEQIEALEEKIASSSMQIRGWRPPARISSDSSIHFEVSNSYAGEDYEMDEEEKSNCLNKKTVNPVKVGCERLLAAEAVIERRYLKPPLGFKSNTLIIAASASHNGDELADNAADENAPNGLLRWRDAVRECKTGSQLALLLHFLESCIAWDKSIMRASCQFCGSGENEAQLLLCDGCDKGYHTYCFKPKMETIPEGDWFCFECQNKNTIDKVCIVCGKKGKLLNCDTCPKVFHPNCIDPPVTKPPKGRWSCNMCNRKPKKPKWTRKTTASSTTTNEEKLIKEVATSCNVAKEAKKSKDNSKIGKTSKTDSSEKETKKDKKMKERDKELAFCDQLLSEMEKHDDAWPFLFPVNTKQFPTYKKIIKKPMDLAAIRAKVDNGSYKSRVDFMADCRLIFDNCETFNEDESPVGIAGHNMRAFWEKRSKELMEKM</sequence>
<keyword evidence="20" id="KW-1185">Reference proteome</keyword>
<protein>
    <submittedName>
        <fullName evidence="19">Bromodomain adjacent to zinc finger domain protein 2B-like isoform X13</fullName>
    </submittedName>
</protein>
<feature type="compositionally biased region" description="Basic residues" evidence="14">
    <location>
        <begin position="603"/>
        <end position="618"/>
    </location>
</feature>
<dbReference type="InterPro" id="IPR011011">
    <property type="entry name" value="Znf_FYVE_PHD"/>
</dbReference>
<feature type="region of interest" description="Disordered" evidence="14">
    <location>
        <begin position="271"/>
        <end position="341"/>
    </location>
</feature>
<dbReference type="InterPro" id="IPR019787">
    <property type="entry name" value="Znf_PHD-finger"/>
</dbReference>
<gene>
    <name evidence="19" type="ORF">B4U79_12715</name>
</gene>
<feature type="region of interest" description="Disordered" evidence="14">
    <location>
        <begin position="1301"/>
        <end position="1328"/>
    </location>
</feature>
<feature type="region of interest" description="Disordered" evidence="14">
    <location>
        <begin position="353"/>
        <end position="388"/>
    </location>
</feature>
<comment type="caution">
    <text evidence="19">The sequence shown here is derived from an EMBL/GenBank/DDBJ whole genome shotgun (WGS) entry which is preliminary data.</text>
</comment>
<feature type="compositionally biased region" description="Polar residues" evidence="14">
    <location>
        <begin position="1362"/>
        <end position="1394"/>
    </location>
</feature>
<organism evidence="19 20">
    <name type="scientific">Dinothrombium tinctorium</name>
    <dbReference type="NCBI Taxonomy" id="1965070"/>
    <lineage>
        <taxon>Eukaryota</taxon>
        <taxon>Metazoa</taxon>
        <taxon>Ecdysozoa</taxon>
        <taxon>Arthropoda</taxon>
        <taxon>Chelicerata</taxon>
        <taxon>Arachnida</taxon>
        <taxon>Acari</taxon>
        <taxon>Acariformes</taxon>
        <taxon>Trombidiformes</taxon>
        <taxon>Prostigmata</taxon>
        <taxon>Anystina</taxon>
        <taxon>Parasitengona</taxon>
        <taxon>Trombidioidea</taxon>
        <taxon>Trombidiidae</taxon>
        <taxon>Dinothrombium</taxon>
    </lineage>
</organism>
<dbReference type="InterPro" id="IPR001965">
    <property type="entry name" value="Znf_PHD"/>
</dbReference>
<dbReference type="InterPro" id="IPR001487">
    <property type="entry name" value="Bromodomain"/>
</dbReference>
<feature type="region of interest" description="Disordered" evidence="14">
    <location>
        <begin position="1834"/>
        <end position="1858"/>
    </location>
</feature>
<feature type="coiled-coil region" evidence="13">
    <location>
        <begin position="675"/>
        <end position="702"/>
    </location>
</feature>
<keyword evidence="7 13" id="KW-0175">Coiled coil</keyword>